<gene>
    <name evidence="8" type="ORF">AALO_G00010440</name>
</gene>
<dbReference type="Gene3D" id="3.30.40.10">
    <property type="entry name" value="Zinc/RING finger domain, C3HC4 (zinc finger)"/>
    <property type="match status" value="1"/>
</dbReference>
<dbReference type="Pfam" id="PF00643">
    <property type="entry name" value="zf-B_box"/>
    <property type="match status" value="1"/>
</dbReference>
<dbReference type="Proteomes" id="UP000823561">
    <property type="component" value="Chromosome 1"/>
</dbReference>
<dbReference type="Gene3D" id="4.10.830.40">
    <property type="match status" value="1"/>
</dbReference>
<evidence type="ECO:0000256" key="2">
    <source>
        <dbReference type="ARBA" id="ARBA00022771"/>
    </source>
</evidence>
<evidence type="ECO:0000313" key="8">
    <source>
        <dbReference type="EMBL" id="KAG5286052.1"/>
    </source>
</evidence>
<protein>
    <recommendedName>
        <fullName evidence="10">FinTRIM family, member 67</fullName>
    </recommendedName>
</protein>
<comment type="caution">
    <text evidence="8">The sequence shown here is derived from an EMBL/GenBank/DDBJ whole genome shotgun (WGS) entry which is preliminary data.</text>
</comment>
<sequence>PSPSCQRPPSHSLVSRDHFLQNKADSTRSHATAFKSLTTRVAFLLDYRKMAQAGVFLEHDQFNCSICLDVLKDPVTIPCGHSYCKGCISGYWDQDEFISLYGCPQCRQTFSPRPVLGRNTMLADVVEKLSKTGLQTVPSDDSLAEPGDVECDVCTGRKNKAVRSCLVCLASYCESHVQPHYESQAFKRHKLVAPFGTIQEKLCSRHDKLLEVFCRTDQRCICSLCLTDEHKGHDAVLAAGEITEKKSEIGEMQRKSQQVIQEREKELEQLKHSMTSLTLSSQAALVESERIFMELSTSIARRQSELKELIRVQERSAMAHAEDCLRQQEQELSQLRKRDAELLRLLQTDDHVNFLQSCQSLSAQPERGDVLNIRSDPNFGSVIAAVSEFQALLEDVCQGGFFNISEKVNGVAILENPKPKSDLEPAMEPAAQAPFGLSAPAPTTFGVPVPSFGGFAFSCGSRPSNSRLRVQQRRRRR</sequence>
<evidence type="ECO:0008006" key="10">
    <source>
        <dbReference type="Google" id="ProtNLM"/>
    </source>
</evidence>
<dbReference type="PROSITE" id="PS50089">
    <property type="entry name" value="ZF_RING_2"/>
    <property type="match status" value="1"/>
</dbReference>
<dbReference type="GO" id="GO:0008270">
    <property type="term" value="F:zinc ion binding"/>
    <property type="evidence" value="ECO:0007669"/>
    <property type="project" value="UniProtKB-KW"/>
</dbReference>
<dbReference type="PROSITE" id="PS00518">
    <property type="entry name" value="ZF_RING_1"/>
    <property type="match status" value="1"/>
</dbReference>
<dbReference type="PROSITE" id="PS50119">
    <property type="entry name" value="ZF_BBOX"/>
    <property type="match status" value="1"/>
</dbReference>
<evidence type="ECO:0000256" key="5">
    <source>
        <dbReference type="SAM" id="Coils"/>
    </source>
</evidence>
<organism evidence="8 9">
    <name type="scientific">Alosa alosa</name>
    <name type="common">allis shad</name>
    <dbReference type="NCBI Taxonomy" id="278164"/>
    <lineage>
        <taxon>Eukaryota</taxon>
        <taxon>Metazoa</taxon>
        <taxon>Chordata</taxon>
        <taxon>Craniata</taxon>
        <taxon>Vertebrata</taxon>
        <taxon>Euteleostomi</taxon>
        <taxon>Actinopterygii</taxon>
        <taxon>Neopterygii</taxon>
        <taxon>Teleostei</taxon>
        <taxon>Clupei</taxon>
        <taxon>Clupeiformes</taxon>
        <taxon>Clupeoidei</taxon>
        <taxon>Clupeidae</taxon>
        <taxon>Alosa</taxon>
    </lineage>
</organism>
<dbReference type="InterPro" id="IPR051051">
    <property type="entry name" value="E3_ubiq-ligase_TRIM/RNF"/>
</dbReference>
<evidence type="ECO:0000259" key="7">
    <source>
        <dbReference type="PROSITE" id="PS50119"/>
    </source>
</evidence>
<dbReference type="SMART" id="SM00336">
    <property type="entry name" value="BBOX"/>
    <property type="match status" value="1"/>
</dbReference>
<dbReference type="InterPro" id="IPR000315">
    <property type="entry name" value="Znf_B-box"/>
</dbReference>
<evidence type="ECO:0000313" key="9">
    <source>
        <dbReference type="Proteomes" id="UP000823561"/>
    </source>
</evidence>
<reference evidence="8 9" key="1">
    <citation type="submission" date="2020-10" db="EMBL/GenBank/DDBJ databases">
        <title>Chromosome-scale genome assembly of the Allis shad, Alosa alosa.</title>
        <authorList>
            <person name="Margot Z."/>
            <person name="Christophe K."/>
            <person name="Cabau C."/>
            <person name="Louis A."/>
            <person name="Berthelot C."/>
            <person name="Parey E."/>
            <person name="Roest Crollius H."/>
            <person name="Montfort J."/>
            <person name="Robinson-Rechavi M."/>
            <person name="Bucao C."/>
            <person name="Bouchez O."/>
            <person name="Gislard M."/>
            <person name="Lluch J."/>
            <person name="Milhes M."/>
            <person name="Lampietro C."/>
            <person name="Lopez Roques C."/>
            <person name="Donnadieu C."/>
            <person name="Braasch I."/>
            <person name="Desvignes T."/>
            <person name="Postlethwait J."/>
            <person name="Bobe J."/>
            <person name="Guiguen Y."/>
        </authorList>
    </citation>
    <scope>NUCLEOTIDE SEQUENCE [LARGE SCALE GENOMIC DNA]</scope>
    <source>
        <strain evidence="8">M-15738</strain>
        <tissue evidence="8">Blood</tissue>
    </source>
</reference>
<feature type="coiled-coil region" evidence="5">
    <location>
        <begin position="318"/>
        <end position="345"/>
    </location>
</feature>
<feature type="domain" description="RING-type" evidence="6">
    <location>
        <begin position="64"/>
        <end position="107"/>
    </location>
</feature>
<evidence type="ECO:0000259" key="6">
    <source>
        <dbReference type="PROSITE" id="PS50089"/>
    </source>
</evidence>
<keyword evidence="1" id="KW-0479">Metal-binding</keyword>
<name>A0AAV6HIF6_9TELE</name>
<dbReference type="Pfam" id="PF15227">
    <property type="entry name" value="zf-C3HC4_4"/>
    <property type="match status" value="1"/>
</dbReference>
<evidence type="ECO:0000256" key="3">
    <source>
        <dbReference type="ARBA" id="ARBA00022833"/>
    </source>
</evidence>
<dbReference type="CDD" id="cd19769">
    <property type="entry name" value="Bbox2_TRIM16-like"/>
    <property type="match status" value="1"/>
</dbReference>
<feature type="non-terminal residue" evidence="8">
    <location>
        <position position="1"/>
    </location>
</feature>
<accession>A0AAV6HIF6</accession>
<evidence type="ECO:0000256" key="4">
    <source>
        <dbReference type="PROSITE-ProRule" id="PRU00024"/>
    </source>
</evidence>
<dbReference type="InterPro" id="IPR058030">
    <property type="entry name" value="TRIM8/14/16/25/29/45/65_CC"/>
</dbReference>
<dbReference type="SUPFAM" id="SSF57845">
    <property type="entry name" value="B-box zinc-binding domain"/>
    <property type="match status" value="1"/>
</dbReference>
<dbReference type="EMBL" id="JADWDJ010000001">
    <property type="protein sequence ID" value="KAG5286052.1"/>
    <property type="molecule type" value="Genomic_DNA"/>
</dbReference>
<evidence type="ECO:0000256" key="1">
    <source>
        <dbReference type="ARBA" id="ARBA00022723"/>
    </source>
</evidence>
<keyword evidence="9" id="KW-1185">Reference proteome</keyword>
<dbReference type="InterPro" id="IPR001841">
    <property type="entry name" value="Znf_RING"/>
</dbReference>
<dbReference type="Pfam" id="PF25600">
    <property type="entry name" value="TRIM_CC"/>
    <property type="match status" value="1"/>
</dbReference>
<dbReference type="AlphaFoldDB" id="A0AAV6HIF6"/>
<dbReference type="PANTHER" id="PTHR25465">
    <property type="entry name" value="B-BOX DOMAIN CONTAINING"/>
    <property type="match status" value="1"/>
</dbReference>
<dbReference type="InterPro" id="IPR013083">
    <property type="entry name" value="Znf_RING/FYVE/PHD"/>
</dbReference>
<dbReference type="SUPFAM" id="SSF57850">
    <property type="entry name" value="RING/U-box"/>
    <property type="match status" value="1"/>
</dbReference>
<keyword evidence="5" id="KW-0175">Coiled coil</keyword>
<proteinExistence type="predicted"/>
<dbReference type="SMART" id="SM00184">
    <property type="entry name" value="RING"/>
    <property type="match status" value="1"/>
</dbReference>
<keyword evidence="2 4" id="KW-0863">Zinc-finger</keyword>
<dbReference type="Gene3D" id="3.30.160.60">
    <property type="entry name" value="Classic Zinc Finger"/>
    <property type="match status" value="1"/>
</dbReference>
<feature type="domain" description="B box-type" evidence="7">
    <location>
        <begin position="198"/>
        <end position="238"/>
    </location>
</feature>
<dbReference type="InterPro" id="IPR017907">
    <property type="entry name" value="Znf_RING_CS"/>
</dbReference>
<dbReference type="PANTHER" id="PTHR25465:SF75">
    <property type="entry name" value="E3 UBIQUITIN_ISG15 LIGASE TRIM25-RELATED"/>
    <property type="match status" value="1"/>
</dbReference>
<keyword evidence="3" id="KW-0862">Zinc</keyword>